<gene>
    <name evidence="1" type="ORF">SAMN04488129_11428</name>
</gene>
<evidence type="ECO:0000313" key="2">
    <source>
        <dbReference type="Proteomes" id="UP000198807"/>
    </source>
</evidence>
<keyword evidence="2" id="KW-1185">Reference proteome</keyword>
<protein>
    <submittedName>
        <fullName evidence="1">Uncharacterized protein</fullName>
    </submittedName>
</protein>
<reference evidence="2" key="1">
    <citation type="submission" date="2016-10" db="EMBL/GenBank/DDBJ databases">
        <authorList>
            <person name="Varghese N."/>
            <person name="Submissions S."/>
        </authorList>
    </citation>
    <scope>NUCLEOTIDE SEQUENCE [LARGE SCALE GENOMIC DNA]</scope>
    <source>
        <strain evidence="2">CGMCC 1.9150</strain>
    </source>
</reference>
<sequence length="170" mass="19640">MRLDDRGNRIMSKRMLESPIRCCLPEEEFLLVRDHEIEEMHRYRGFALCFLPTHPSISRLMVALGLECEERLDSLVETAEALGMGEKLGNRSISPELQAELRRQHFFVLDDDIAKLTLAQVLVAACNSWQFYRLMLDSCSTHQLCVILRQFVIQKDNACRVLEEVQESLG</sequence>
<dbReference type="Proteomes" id="UP000198807">
    <property type="component" value="Unassembled WGS sequence"/>
</dbReference>
<organism evidence="1 2">
    <name type="scientific">Halomonas daqiaonensis</name>
    <dbReference type="NCBI Taxonomy" id="650850"/>
    <lineage>
        <taxon>Bacteria</taxon>
        <taxon>Pseudomonadati</taxon>
        <taxon>Pseudomonadota</taxon>
        <taxon>Gammaproteobacteria</taxon>
        <taxon>Oceanospirillales</taxon>
        <taxon>Halomonadaceae</taxon>
        <taxon>Halomonas</taxon>
    </lineage>
</organism>
<evidence type="ECO:0000313" key="1">
    <source>
        <dbReference type="EMBL" id="SEL69000.1"/>
    </source>
</evidence>
<proteinExistence type="predicted"/>
<name>A0A1H7S8N7_9GAMM</name>
<dbReference type="STRING" id="650850.SAMN04488129_11428"/>
<dbReference type="AlphaFoldDB" id="A0A1H7S8N7"/>
<accession>A0A1H7S8N7</accession>
<dbReference type="EMBL" id="FOBC01000014">
    <property type="protein sequence ID" value="SEL69000.1"/>
    <property type="molecule type" value="Genomic_DNA"/>
</dbReference>